<feature type="chain" id="PRO_5002869023" evidence="1">
    <location>
        <begin position="28"/>
        <end position="312"/>
    </location>
</feature>
<dbReference type="KEGG" id="dal:Dalk_5259"/>
<protein>
    <submittedName>
        <fullName evidence="2">Uncharacterized protein</fullName>
    </submittedName>
</protein>
<dbReference type="RefSeq" id="WP_015949960.1">
    <property type="nucleotide sequence ID" value="NC_011768.1"/>
</dbReference>
<accession>B8FEE8</accession>
<feature type="signal peptide" evidence="1">
    <location>
        <begin position="1"/>
        <end position="27"/>
    </location>
</feature>
<dbReference type="eggNOG" id="COG3409">
    <property type="taxonomic scope" value="Bacteria"/>
</dbReference>
<sequence length="312" mass="34117">MLDHTIKKLAACILIAGLLFAMPAASAAADDGDSSVQTLQSMISDLEKAIENADKRMIAHPSFLDELRGLVEAYKAKIRAVFFSDDFSDGNYKLSPRWTVDSGFFLVTPGKRLRSQVNEKKAAAKKSSSSNQGEEVLNILLKGMLDAATNDQSSQQGAATQSVKEYETPAVIKTACSIPAAFEADVSFAAEPSQGAMEMVLMGGNPARALYRLVYNASPSADRPIQIIREKGGRSYVIDMASQYPMLEDGQLHRIQWSRDMNGNMLVIVDGKTLIRTVELFYRDSFTGFALANQGGIWEWDSVKILQSMPGQ</sequence>
<keyword evidence="3" id="KW-1185">Reference proteome</keyword>
<keyword evidence="1" id="KW-0732">Signal</keyword>
<evidence type="ECO:0000313" key="3">
    <source>
        <dbReference type="Proteomes" id="UP000000739"/>
    </source>
</evidence>
<dbReference type="HOGENOM" id="CLU_959093_0_0_7"/>
<reference evidence="2 3" key="1">
    <citation type="journal article" date="2012" name="Environ. Microbiol.">
        <title>The genome sequence of Desulfatibacillum alkenivorans AK-01: a blueprint for anaerobic alkane oxidation.</title>
        <authorList>
            <person name="Callaghan A.V."/>
            <person name="Morris B.E."/>
            <person name="Pereira I.A."/>
            <person name="McInerney M.J."/>
            <person name="Austin R.N."/>
            <person name="Groves J.T."/>
            <person name="Kukor J.J."/>
            <person name="Suflita J.M."/>
            <person name="Young L.Y."/>
            <person name="Zylstra G.J."/>
            <person name="Wawrik B."/>
        </authorList>
    </citation>
    <scope>NUCLEOTIDE SEQUENCE [LARGE SCALE GENOMIC DNA]</scope>
    <source>
        <strain evidence="2 3">AK-01</strain>
    </source>
</reference>
<evidence type="ECO:0000313" key="2">
    <source>
        <dbReference type="EMBL" id="ACL06929.1"/>
    </source>
</evidence>
<proteinExistence type="predicted"/>
<dbReference type="AlphaFoldDB" id="B8FEE8"/>
<gene>
    <name evidence="2" type="ordered locus">Dalk_5259</name>
</gene>
<dbReference type="Proteomes" id="UP000000739">
    <property type="component" value="Chromosome"/>
</dbReference>
<organism evidence="2 3">
    <name type="scientific">Desulfatibacillum aliphaticivorans</name>
    <dbReference type="NCBI Taxonomy" id="218208"/>
    <lineage>
        <taxon>Bacteria</taxon>
        <taxon>Pseudomonadati</taxon>
        <taxon>Thermodesulfobacteriota</taxon>
        <taxon>Desulfobacteria</taxon>
        <taxon>Desulfobacterales</taxon>
        <taxon>Desulfatibacillaceae</taxon>
        <taxon>Desulfatibacillum</taxon>
    </lineage>
</organism>
<dbReference type="EMBL" id="CP001322">
    <property type="protein sequence ID" value="ACL06929.1"/>
    <property type="molecule type" value="Genomic_DNA"/>
</dbReference>
<evidence type="ECO:0000256" key="1">
    <source>
        <dbReference type="SAM" id="SignalP"/>
    </source>
</evidence>
<name>B8FEE8_DESAL</name>